<accession>A0A2K8L3L1</accession>
<organism evidence="2 3">
    <name type="scientific">Mariprofundus aestuarium</name>
    <dbReference type="NCBI Taxonomy" id="1921086"/>
    <lineage>
        <taxon>Bacteria</taxon>
        <taxon>Pseudomonadati</taxon>
        <taxon>Pseudomonadota</taxon>
        <taxon>Candidatius Mariprofundia</taxon>
        <taxon>Mariprofundales</taxon>
        <taxon>Mariprofundaceae</taxon>
        <taxon>Mariprofundus</taxon>
    </lineage>
</organism>
<evidence type="ECO:0000256" key="1">
    <source>
        <dbReference type="SAM" id="SignalP"/>
    </source>
</evidence>
<dbReference type="RefSeq" id="WP_100278190.1">
    <property type="nucleotide sequence ID" value="NZ_CP018799.1"/>
</dbReference>
<dbReference type="KEGG" id="maes:Ga0123461_2015"/>
<evidence type="ECO:0000313" key="3">
    <source>
        <dbReference type="Proteomes" id="UP000231701"/>
    </source>
</evidence>
<gene>
    <name evidence="2" type="ORF">Ga0123461_2015</name>
</gene>
<reference evidence="2 3" key="1">
    <citation type="submission" date="2016-12" db="EMBL/GenBank/DDBJ databases">
        <title>Isolation and genomic insights into novel planktonic Zetaproteobacteria from stratified waters of the Chesapeake Bay.</title>
        <authorList>
            <person name="McAllister S.M."/>
            <person name="Kato S."/>
            <person name="Chan C.S."/>
            <person name="Chiu B.K."/>
            <person name="Field E.K."/>
        </authorList>
    </citation>
    <scope>NUCLEOTIDE SEQUENCE [LARGE SCALE GENOMIC DNA]</scope>
    <source>
        <strain evidence="2 3">CP-5</strain>
    </source>
</reference>
<name>A0A2K8L3L1_MARES</name>
<feature type="chain" id="PRO_5014907624" description="Lipoprotein" evidence="1">
    <location>
        <begin position="18"/>
        <end position="204"/>
    </location>
</feature>
<keyword evidence="1" id="KW-0732">Signal</keyword>
<feature type="signal peptide" evidence="1">
    <location>
        <begin position="1"/>
        <end position="17"/>
    </location>
</feature>
<dbReference type="Proteomes" id="UP000231701">
    <property type="component" value="Chromosome"/>
</dbReference>
<dbReference type="AlphaFoldDB" id="A0A2K8L3L1"/>
<evidence type="ECO:0008006" key="4">
    <source>
        <dbReference type="Google" id="ProtNLM"/>
    </source>
</evidence>
<protein>
    <recommendedName>
        <fullName evidence="4">Lipoprotein</fullName>
    </recommendedName>
</protein>
<dbReference type="EMBL" id="CP018799">
    <property type="protein sequence ID" value="ATX80421.1"/>
    <property type="molecule type" value="Genomic_DNA"/>
</dbReference>
<dbReference type="OrthoDB" id="5293612at2"/>
<dbReference type="PROSITE" id="PS51257">
    <property type="entry name" value="PROKAR_LIPOPROTEIN"/>
    <property type="match status" value="1"/>
</dbReference>
<keyword evidence="3" id="KW-1185">Reference proteome</keyword>
<evidence type="ECO:0000313" key="2">
    <source>
        <dbReference type="EMBL" id="ATX80421.1"/>
    </source>
</evidence>
<sequence>MKLSRILIAVVISAVFAGCAPKRHNLQPVDSPPKTIVQNGFSFLPLDEKGWYILGRMPHAVALAREGTSTDETHAIQGKLFKFPTFASDEAFVRAVKKGQANDTDIANPDRYRTLTHVVALYEHRGEPCAFSHIVTEDHGAKKRTDTPGLMILDVYALVCRHPQNRNAAISFSYSQRYYPENRNENIASKARQLIDSLGFTTLQ</sequence>
<proteinExistence type="predicted"/>